<dbReference type="PANTHER" id="PTHR37783">
    <property type="entry name" value="MEMBRANE PROTEIN, PUTATIVE (AFU_ORTHOLOGUE AFUA_1G04315)-RELATED"/>
    <property type="match status" value="1"/>
</dbReference>
<keyword evidence="1" id="KW-0812">Transmembrane</keyword>
<feature type="transmembrane region" description="Helical" evidence="1">
    <location>
        <begin position="141"/>
        <end position="164"/>
    </location>
</feature>
<keyword evidence="1" id="KW-0472">Membrane</keyword>
<evidence type="ECO:0000313" key="3">
    <source>
        <dbReference type="EMBL" id="PIL34671.1"/>
    </source>
</evidence>
<evidence type="ECO:0000313" key="4">
    <source>
        <dbReference type="Proteomes" id="UP000230002"/>
    </source>
</evidence>
<name>A0A2G8SLP0_9APHY</name>
<feature type="transmembrane region" description="Helical" evidence="1">
    <location>
        <begin position="184"/>
        <end position="205"/>
    </location>
</feature>
<evidence type="ECO:0000256" key="1">
    <source>
        <dbReference type="SAM" id="Phobius"/>
    </source>
</evidence>
<proteinExistence type="predicted"/>
<organism evidence="3 4">
    <name type="scientific">Ganoderma sinense ZZ0214-1</name>
    <dbReference type="NCBI Taxonomy" id="1077348"/>
    <lineage>
        <taxon>Eukaryota</taxon>
        <taxon>Fungi</taxon>
        <taxon>Dikarya</taxon>
        <taxon>Basidiomycota</taxon>
        <taxon>Agaricomycotina</taxon>
        <taxon>Agaricomycetes</taxon>
        <taxon>Polyporales</taxon>
        <taxon>Polyporaceae</taxon>
        <taxon>Ganoderma</taxon>
    </lineage>
</organism>
<dbReference type="PANTHER" id="PTHR37783:SF1">
    <property type="entry name" value="MEMBRANE PROTEIN, PUTATIVE (AFU_ORTHOLOGUE AFUA_1G04315)-RELATED"/>
    <property type="match status" value="1"/>
</dbReference>
<dbReference type="EMBL" id="AYKW01000005">
    <property type="protein sequence ID" value="PIL34671.1"/>
    <property type="molecule type" value="Genomic_DNA"/>
</dbReference>
<dbReference type="STRING" id="1077348.A0A2G8SLP0"/>
<dbReference type="Gene3D" id="3.20.180.10">
    <property type="entry name" value="PNP-oxidase-like"/>
    <property type="match status" value="1"/>
</dbReference>
<dbReference type="InterPro" id="IPR037119">
    <property type="entry name" value="Haem_oxidase_HugZ-like_sf"/>
</dbReference>
<dbReference type="AlphaFoldDB" id="A0A2G8SLP0"/>
<accession>A0A2G8SLP0</accession>
<dbReference type="Pfam" id="PF14934">
    <property type="entry name" value="TMEM254"/>
    <property type="match status" value="1"/>
</dbReference>
<dbReference type="InterPro" id="IPR019595">
    <property type="entry name" value="DUF2470"/>
</dbReference>
<evidence type="ECO:0000259" key="2">
    <source>
        <dbReference type="Pfam" id="PF10615"/>
    </source>
</evidence>
<gene>
    <name evidence="3" type="ORF">GSI_03451</name>
</gene>
<feature type="transmembrane region" description="Helical" evidence="1">
    <location>
        <begin position="108"/>
        <end position="129"/>
    </location>
</feature>
<dbReference type="InterPro" id="IPR028110">
    <property type="entry name" value="TMEM254"/>
</dbReference>
<dbReference type="OrthoDB" id="5553410at2759"/>
<sequence length="223" mass="24744">MSKDPVAEKSGFLCMYMSNHPDTLVSYVRYWGKVKEQVATAKLVSIDTKGMNLAYQPKGSAAATSKDVRVEFDPPLAGYEEVKPRLMEMKAVAEEQLGMVKAPQVTSFVVHPHMFPVLASVLFLVYSTFAPSMKHTKYARVFALGNAVLSYLPPWMTRASWAFAVVVHGTESVYVAKLCRRHRTGLVVGLQYLLSTLAVGYPTILSLRKQIQEARIASILKGQ</sequence>
<reference evidence="3 4" key="1">
    <citation type="journal article" date="2015" name="Sci. Rep.">
        <title>Chromosome-level genome map provides insights into diverse defense mechanisms in the medicinal fungus Ganoderma sinense.</title>
        <authorList>
            <person name="Zhu Y."/>
            <person name="Xu J."/>
            <person name="Sun C."/>
            <person name="Zhou S."/>
            <person name="Xu H."/>
            <person name="Nelson D.R."/>
            <person name="Qian J."/>
            <person name="Song J."/>
            <person name="Luo H."/>
            <person name="Xiang L."/>
            <person name="Li Y."/>
            <person name="Xu Z."/>
            <person name="Ji A."/>
            <person name="Wang L."/>
            <person name="Lu S."/>
            <person name="Hayward A."/>
            <person name="Sun W."/>
            <person name="Li X."/>
            <person name="Schwartz D.C."/>
            <person name="Wang Y."/>
            <person name="Chen S."/>
        </authorList>
    </citation>
    <scope>NUCLEOTIDE SEQUENCE [LARGE SCALE GENOMIC DNA]</scope>
    <source>
        <strain evidence="3 4">ZZ0214-1</strain>
    </source>
</reference>
<protein>
    <recommendedName>
        <fullName evidence="2">DUF2470 domain-containing protein</fullName>
    </recommendedName>
</protein>
<dbReference type="Pfam" id="PF10615">
    <property type="entry name" value="DUF2470"/>
    <property type="match status" value="1"/>
</dbReference>
<feature type="domain" description="DUF2470" evidence="2">
    <location>
        <begin position="12"/>
        <end position="89"/>
    </location>
</feature>
<comment type="caution">
    <text evidence="3">The sequence shown here is derived from an EMBL/GenBank/DDBJ whole genome shotgun (WGS) entry which is preliminary data.</text>
</comment>
<keyword evidence="1" id="KW-1133">Transmembrane helix</keyword>
<dbReference type="Proteomes" id="UP000230002">
    <property type="component" value="Unassembled WGS sequence"/>
</dbReference>
<keyword evidence="4" id="KW-1185">Reference proteome</keyword>